<dbReference type="GO" id="GO:0015558">
    <property type="term" value="F:secondary active p-aminobenzoyl-glutamate transmembrane transporter activity"/>
    <property type="evidence" value="ECO:0007669"/>
    <property type="project" value="InterPro"/>
</dbReference>
<accession>D8IEI9</accession>
<evidence type="ECO:0000313" key="2">
    <source>
        <dbReference type="EMBL" id="ADK31562.1"/>
    </source>
</evidence>
<dbReference type="InParanoid" id="D8IEI9"/>
<dbReference type="STRING" id="759914.BP951000_1581"/>
<dbReference type="eggNOG" id="COG2978">
    <property type="taxonomic scope" value="Bacteria"/>
</dbReference>
<keyword evidence="1" id="KW-1133">Transmembrane helix</keyword>
<name>D8IEI9_BRAP9</name>
<keyword evidence="1" id="KW-0812">Transmembrane</keyword>
<dbReference type="GO" id="GO:1902604">
    <property type="term" value="P:p-aminobenzoyl-glutamate transmembrane transport"/>
    <property type="evidence" value="ECO:0007669"/>
    <property type="project" value="InterPro"/>
</dbReference>
<dbReference type="PANTHER" id="PTHR30282">
    <property type="entry name" value="P-AMINOBENZOYL GLUTAMATE TRANSPORTER"/>
    <property type="match status" value="1"/>
</dbReference>
<dbReference type="KEGG" id="bpo:BP951000_1581"/>
<dbReference type="PANTHER" id="PTHR30282:SF0">
    <property type="entry name" value="P-AMINOBENZOYL-GLUTAMATE TRANSPORT PROTEIN"/>
    <property type="match status" value="1"/>
</dbReference>
<feature type="transmembrane region" description="Helical" evidence="1">
    <location>
        <begin position="295"/>
        <end position="313"/>
    </location>
</feature>
<keyword evidence="3" id="KW-1185">Reference proteome</keyword>
<dbReference type="Proteomes" id="UP000000332">
    <property type="component" value="Chromosome"/>
</dbReference>
<sequence length="499" mass="55043">MYKEKLNNILNNIEKIGNSLPHPIYMFIILSILVMLISSLLSGKIVNTDANGNTIVINNLLSKNGLIWILDNVVKNFITFPPLGMVLVTMLGIGLAEETNFLKTLLKVCIIKAPKRLVTYIVIFAGIMGNIAGSAVFIIIPPLGAIIFKSLKRHPIAGLASGFIGVSGGLSANLLITPTDVINSGITDLSAKIADPTISVHPSSNWYFMIASTFLLTIVGALVIEKIIEPRLGKFEDNKSDDSISVVSNEEKKALRYAVISIFLYVFIVLLTIVPKNGILRGENNSIVPSPFLNSMIPILTLLFFIPSLVYAVKTKQIKNKNDIINMLSKSLSGLSSFVLLCFFASQFVNFFSYTNLGILISIKGANYIKEMNISGIHVILLFMLFTAFVNLFIGSLSAKWTILAPIFVPMFMEIGISPFFTQAAFRIPDSVVNSISPLEPFMPFIIICMQKYNKNYGLGTVILIMLPLAISYFISWTLLLIIWYYFNIPLGPEAGIFI</sequence>
<evidence type="ECO:0000256" key="1">
    <source>
        <dbReference type="SAM" id="Phobius"/>
    </source>
</evidence>
<feature type="transmembrane region" description="Helical" evidence="1">
    <location>
        <begin position="117"/>
        <end position="140"/>
    </location>
</feature>
<protein>
    <submittedName>
        <fullName evidence="2">Aminobenzoyl glutamate transporter</fullName>
    </submittedName>
</protein>
<feature type="transmembrane region" description="Helical" evidence="1">
    <location>
        <begin position="401"/>
        <end position="426"/>
    </location>
</feature>
<feature type="transmembrane region" description="Helical" evidence="1">
    <location>
        <begin position="20"/>
        <end position="41"/>
    </location>
</feature>
<feature type="transmembrane region" description="Helical" evidence="1">
    <location>
        <begin position="334"/>
        <end position="354"/>
    </location>
</feature>
<dbReference type="Pfam" id="PF03806">
    <property type="entry name" value="ABG_transport"/>
    <property type="match status" value="1"/>
</dbReference>
<dbReference type="EMBL" id="CP002025">
    <property type="protein sequence ID" value="ADK31562.1"/>
    <property type="molecule type" value="Genomic_DNA"/>
</dbReference>
<evidence type="ECO:0000313" key="3">
    <source>
        <dbReference type="Proteomes" id="UP000000332"/>
    </source>
</evidence>
<reference evidence="2 3" key="1">
    <citation type="journal article" date="2010" name="PLoS ONE">
        <title>The complete genome sequence of the pathogenic intestinal spirochete Brachyspira pilosicoli and comparison with other Brachyspira genomes.</title>
        <authorList>
            <person name="Wanchanthuek P."/>
            <person name="Bellgard M.I."/>
            <person name="La T."/>
            <person name="Ryan K."/>
            <person name="Moolhuijzen P."/>
            <person name="Chapman B."/>
            <person name="Black M."/>
            <person name="Schibeci D."/>
            <person name="Hunter A."/>
            <person name="Barrero R."/>
            <person name="Phillips N.D."/>
            <person name="Hampson D.J."/>
        </authorList>
    </citation>
    <scope>NUCLEOTIDE SEQUENCE [LARGE SCALE GENOMIC DNA]</scope>
    <source>
        <strain evidence="3">ATCC BAA-1826 / 95/1000</strain>
    </source>
</reference>
<dbReference type="GeneID" id="56440142"/>
<feature type="transmembrane region" description="Helical" evidence="1">
    <location>
        <begin position="77"/>
        <end position="96"/>
    </location>
</feature>
<proteinExistence type="predicted"/>
<organism evidence="2 3">
    <name type="scientific">Brachyspira pilosicoli (strain ATCC BAA-1826 / 95/1000)</name>
    <dbReference type="NCBI Taxonomy" id="759914"/>
    <lineage>
        <taxon>Bacteria</taxon>
        <taxon>Pseudomonadati</taxon>
        <taxon>Spirochaetota</taxon>
        <taxon>Spirochaetia</taxon>
        <taxon>Brachyspirales</taxon>
        <taxon>Brachyspiraceae</taxon>
        <taxon>Brachyspira</taxon>
    </lineage>
</organism>
<feature type="transmembrane region" description="Helical" evidence="1">
    <location>
        <begin position="254"/>
        <end position="275"/>
    </location>
</feature>
<keyword evidence="1" id="KW-0472">Membrane</keyword>
<dbReference type="HOGENOM" id="CLU_040132_0_0_12"/>
<dbReference type="AlphaFoldDB" id="D8IEI9"/>
<gene>
    <name evidence="2" type="ordered locus">BP951000_1581</name>
</gene>
<feature type="transmembrane region" description="Helical" evidence="1">
    <location>
        <begin position="374"/>
        <end position="394"/>
    </location>
</feature>
<feature type="transmembrane region" description="Helical" evidence="1">
    <location>
        <begin position="206"/>
        <end position="224"/>
    </location>
</feature>
<dbReference type="InterPro" id="IPR004697">
    <property type="entry name" value="AbgT"/>
</dbReference>
<feature type="transmembrane region" description="Helical" evidence="1">
    <location>
        <begin position="462"/>
        <end position="487"/>
    </location>
</feature>
<dbReference type="RefSeq" id="WP_013244511.1">
    <property type="nucleotide sequence ID" value="NC_014330.1"/>
</dbReference>